<comment type="caution">
    <text evidence="11">The sequence shown here is derived from an EMBL/GenBank/DDBJ whole genome shotgun (WGS) entry which is preliminary data.</text>
</comment>
<dbReference type="EMBL" id="SOYY01000003">
    <property type="protein sequence ID" value="KAA0723452.1"/>
    <property type="molecule type" value="Genomic_DNA"/>
</dbReference>
<dbReference type="GO" id="GO:0006508">
    <property type="term" value="P:proteolysis"/>
    <property type="evidence" value="ECO:0007669"/>
    <property type="project" value="UniProtKB-KW"/>
</dbReference>
<feature type="active site" evidence="8">
    <location>
        <position position="175"/>
    </location>
</feature>
<dbReference type="PRINTS" id="PR00480">
    <property type="entry name" value="ASTACIN"/>
</dbReference>
<keyword evidence="7" id="KW-1015">Disulfide bond</keyword>
<gene>
    <name evidence="11" type="ORF">E1301_Tti003433</name>
</gene>
<keyword evidence="4 8" id="KW-0378">Hydrolase</keyword>
<keyword evidence="3 9" id="KW-0732">Signal</keyword>
<feature type="binding site" evidence="8">
    <location>
        <position position="178"/>
    </location>
    <ligand>
        <name>Zn(2+)</name>
        <dbReference type="ChEBI" id="CHEBI:29105"/>
        <note>catalytic</note>
    </ligand>
</feature>
<dbReference type="InterPro" id="IPR001506">
    <property type="entry name" value="Peptidase_M12A"/>
</dbReference>
<feature type="binding site" evidence="8">
    <location>
        <position position="184"/>
    </location>
    <ligand>
        <name>Zn(2+)</name>
        <dbReference type="ChEBI" id="CHEBI:29105"/>
        <note>catalytic</note>
    </ligand>
</feature>
<feature type="chain" id="PRO_5023004475" description="Metalloendopeptidase" evidence="9">
    <location>
        <begin position="20"/>
        <end position="273"/>
    </location>
</feature>
<dbReference type="AlphaFoldDB" id="A0A5A9PPG7"/>
<name>A0A5A9PPG7_9TELE</name>
<dbReference type="CDD" id="cd04283">
    <property type="entry name" value="ZnMc_hatching_enzyme"/>
    <property type="match status" value="1"/>
</dbReference>
<evidence type="ECO:0000256" key="5">
    <source>
        <dbReference type="ARBA" id="ARBA00022833"/>
    </source>
</evidence>
<dbReference type="EC" id="3.4.24.-" evidence="9"/>
<evidence type="ECO:0000259" key="10">
    <source>
        <dbReference type="PROSITE" id="PS51864"/>
    </source>
</evidence>
<comment type="cofactor">
    <cofactor evidence="8 9">
        <name>Zn(2+)</name>
        <dbReference type="ChEBI" id="CHEBI:29105"/>
    </cofactor>
    <text evidence="8 9">Binds 1 zinc ion per subunit.</text>
</comment>
<feature type="signal peptide" evidence="9">
    <location>
        <begin position="1"/>
        <end position="19"/>
    </location>
</feature>
<evidence type="ECO:0000256" key="8">
    <source>
        <dbReference type="PROSITE-ProRule" id="PRU01211"/>
    </source>
</evidence>
<keyword evidence="1 8" id="KW-0645">Protease</keyword>
<dbReference type="Pfam" id="PF01400">
    <property type="entry name" value="Astacin"/>
    <property type="match status" value="1"/>
</dbReference>
<dbReference type="GO" id="GO:0004222">
    <property type="term" value="F:metalloendopeptidase activity"/>
    <property type="evidence" value="ECO:0007669"/>
    <property type="project" value="UniProtKB-UniRule"/>
</dbReference>
<dbReference type="GO" id="GO:0008270">
    <property type="term" value="F:zinc ion binding"/>
    <property type="evidence" value="ECO:0007669"/>
    <property type="project" value="UniProtKB-UniRule"/>
</dbReference>
<feature type="domain" description="Peptidase M12A" evidence="10">
    <location>
        <begin position="76"/>
        <end position="273"/>
    </location>
</feature>
<evidence type="ECO:0000256" key="6">
    <source>
        <dbReference type="ARBA" id="ARBA00023049"/>
    </source>
</evidence>
<dbReference type="InterPro" id="IPR006026">
    <property type="entry name" value="Peptidase_Metallo"/>
</dbReference>
<accession>A0A5A9PPG7</accession>
<evidence type="ECO:0000256" key="4">
    <source>
        <dbReference type="ARBA" id="ARBA00022801"/>
    </source>
</evidence>
<evidence type="ECO:0000256" key="9">
    <source>
        <dbReference type="RuleBase" id="RU361183"/>
    </source>
</evidence>
<keyword evidence="6 8" id="KW-0482">Metalloprotease</keyword>
<dbReference type="PANTHER" id="PTHR10127">
    <property type="entry name" value="DISCOIDIN, CUB, EGF, LAMININ , AND ZINC METALLOPROTEASE DOMAIN CONTAINING"/>
    <property type="match status" value="1"/>
</dbReference>
<dbReference type="InterPro" id="IPR034039">
    <property type="entry name" value="ZnMP_hatching_enz"/>
</dbReference>
<keyword evidence="2 8" id="KW-0479">Metal-binding</keyword>
<dbReference type="PANTHER" id="PTHR10127:SF899">
    <property type="entry name" value="ASTACIN-LIKE METALLOENDOPEPTIDASE-RELATED"/>
    <property type="match status" value="1"/>
</dbReference>
<protein>
    <recommendedName>
        <fullName evidence="9">Metalloendopeptidase</fullName>
        <ecNumber evidence="9">3.4.24.-</ecNumber>
    </recommendedName>
</protein>
<dbReference type="InterPro" id="IPR024079">
    <property type="entry name" value="MetalloPept_cat_dom_sf"/>
</dbReference>
<feature type="binding site" evidence="8">
    <location>
        <position position="174"/>
    </location>
    <ligand>
        <name>Zn(2+)</name>
        <dbReference type="ChEBI" id="CHEBI:29105"/>
        <note>catalytic</note>
    </ligand>
</feature>
<dbReference type="SMART" id="SM00235">
    <property type="entry name" value="ZnMc"/>
    <property type="match status" value="1"/>
</dbReference>
<evidence type="ECO:0000256" key="3">
    <source>
        <dbReference type="ARBA" id="ARBA00022729"/>
    </source>
</evidence>
<keyword evidence="5 8" id="KW-0862">Zinc</keyword>
<keyword evidence="12" id="KW-1185">Reference proteome</keyword>
<comment type="caution">
    <text evidence="8">Lacks conserved residue(s) required for the propagation of feature annotation.</text>
</comment>
<dbReference type="Proteomes" id="UP000324632">
    <property type="component" value="Chromosome 3"/>
</dbReference>
<dbReference type="SUPFAM" id="SSF55486">
    <property type="entry name" value="Metalloproteases ('zincins'), catalytic domain"/>
    <property type="match status" value="1"/>
</dbReference>
<evidence type="ECO:0000313" key="12">
    <source>
        <dbReference type="Proteomes" id="UP000324632"/>
    </source>
</evidence>
<evidence type="ECO:0000256" key="2">
    <source>
        <dbReference type="ARBA" id="ARBA00022723"/>
    </source>
</evidence>
<organism evidence="11 12">
    <name type="scientific">Triplophysa tibetana</name>
    <dbReference type="NCBI Taxonomy" id="1572043"/>
    <lineage>
        <taxon>Eukaryota</taxon>
        <taxon>Metazoa</taxon>
        <taxon>Chordata</taxon>
        <taxon>Craniata</taxon>
        <taxon>Vertebrata</taxon>
        <taxon>Euteleostomi</taxon>
        <taxon>Actinopterygii</taxon>
        <taxon>Neopterygii</taxon>
        <taxon>Teleostei</taxon>
        <taxon>Ostariophysi</taxon>
        <taxon>Cypriniformes</taxon>
        <taxon>Nemacheilidae</taxon>
        <taxon>Triplophysa</taxon>
    </lineage>
</organism>
<dbReference type="Gene3D" id="3.40.390.10">
    <property type="entry name" value="Collagenase (Catalytic Domain)"/>
    <property type="match status" value="1"/>
</dbReference>
<evidence type="ECO:0000313" key="11">
    <source>
        <dbReference type="EMBL" id="KAA0723452.1"/>
    </source>
</evidence>
<proteinExistence type="predicted"/>
<evidence type="ECO:0000256" key="7">
    <source>
        <dbReference type="ARBA" id="ARBA00023157"/>
    </source>
</evidence>
<reference evidence="11 12" key="1">
    <citation type="journal article" date="2019" name="Mol. Ecol. Resour.">
        <title>Chromosome-level genome assembly of Triplophysa tibetana, a fish adapted to the harsh high-altitude environment of the Tibetan Plateau.</title>
        <authorList>
            <person name="Yang X."/>
            <person name="Liu H."/>
            <person name="Ma Z."/>
            <person name="Zou Y."/>
            <person name="Zou M."/>
            <person name="Mao Y."/>
            <person name="Li X."/>
            <person name="Wang H."/>
            <person name="Chen T."/>
            <person name="Wang W."/>
            <person name="Yang R."/>
        </authorList>
    </citation>
    <scope>NUCLEOTIDE SEQUENCE [LARGE SCALE GENOMIC DNA]</scope>
    <source>
        <strain evidence="11">TTIB1903HZAU</strain>
        <tissue evidence="11">Muscle</tissue>
    </source>
</reference>
<dbReference type="PROSITE" id="PS51864">
    <property type="entry name" value="ASTACIN"/>
    <property type="match status" value="1"/>
</dbReference>
<dbReference type="FunFam" id="3.40.390.10:FF:000038">
    <property type="entry name" value="Metalloendopeptidase"/>
    <property type="match status" value="1"/>
</dbReference>
<sequence>MYLLVVYISLVLSFVPAQSHSVANFFRTNSEETDDSPEQDDVPVSAIIEANKHAVQGLDDPVIMFGDIAVATGLQNADPCTDQGCKWSRSTNGEVYVPYAISNQYSPQEKSVIESGLRSFHKSTCIRFTPHNGQRDFVDIKSVSGCYSYVGRQGGGQVVSLDRFGCVYHSIVQHELLHALGFHHEQNRSDRDRHIQILLQNVQPGMDRNFLMKNTNNLGTPYDYNSVMHYQRDAFSRNGQPTMIPIPNPNVVIGEAKQMSPNDIQRINRLYCS</sequence>
<evidence type="ECO:0000256" key="1">
    <source>
        <dbReference type="ARBA" id="ARBA00022670"/>
    </source>
</evidence>